<dbReference type="PANTHER" id="PTHR30136:SF24">
    <property type="entry name" value="HTH-TYPE TRANSCRIPTIONAL REPRESSOR ALLR"/>
    <property type="match status" value="1"/>
</dbReference>
<reference evidence="7 8" key="1">
    <citation type="submission" date="2019-03" db="EMBL/GenBank/DDBJ databases">
        <title>Genomic Encyclopedia of Type Strains, Phase IV (KMG-IV): sequencing the most valuable type-strain genomes for metagenomic binning, comparative biology and taxonomic classification.</title>
        <authorList>
            <person name="Goeker M."/>
        </authorList>
    </citation>
    <scope>NUCLEOTIDE SEQUENCE [LARGE SCALE GENOMIC DNA]</scope>
    <source>
        <strain evidence="7 8">DSM 15264</strain>
    </source>
</reference>
<dbReference type="SMART" id="SM00346">
    <property type="entry name" value="HTH_ICLR"/>
    <property type="match status" value="1"/>
</dbReference>
<comment type="caution">
    <text evidence="7">The sequence shown here is derived from an EMBL/GenBank/DDBJ whole genome shotgun (WGS) entry which is preliminary data.</text>
</comment>
<dbReference type="InterPro" id="IPR029016">
    <property type="entry name" value="GAF-like_dom_sf"/>
</dbReference>
<keyword evidence="3" id="KW-0804">Transcription</keyword>
<dbReference type="InterPro" id="IPR050707">
    <property type="entry name" value="HTH_MetabolicPath_Reg"/>
</dbReference>
<dbReference type="AlphaFoldDB" id="A0AA46HVV9"/>
<feature type="compositionally biased region" description="Low complexity" evidence="4">
    <location>
        <begin position="8"/>
        <end position="19"/>
    </location>
</feature>
<evidence type="ECO:0000259" key="6">
    <source>
        <dbReference type="PROSITE" id="PS51078"/>
    </source>
</evidence>
<evidence type="ECO:0000256" key="1">
    <source>
        <dbReference type="ARBA" id="ARBA00023015"/>
    </source>
</evidence>
<evidence type="ECO:0000259" key="5">
    <source>
        <dbReference type="PROSITE" id="PS51077"/>
    </source>
</evidence>
<dbReference type="InterPro" id="IPR005471">
    <property type="entry name" value="Tscrpt_reg_IclR_N"/>
</dbReference>
<evidence type="ECO:0000256" key="3">
    <source>
        <dbReference type="ARBA" id="ARBA00023163"/>
    </source>
</evidence>
<dbReference type="Proteomes" id="UP000294772">
    <property type="component" value="Unassembled WGS sequence"/>
</dbReference>
<evidence type="ECO:0000256" key="2">
    <source>
        <dbReference type="ARBA" id="ARBA00023125"/>
    </source>
</evidence>
<dbReference type="SUPFAM" id="SSF55781">
    <property type="entry name" value="GAF domain-like"/>
    <property type="match status" value="1"/>
</dbReference>
<evidence type="ECO:0000256" key="4">
    <source>
        <dbReference type="SAM" id="MobiDB-lite"/>
    </source>
</evidence>
<accession>A0AA46HVV9</accession>
<protein>
    <submittedName>
        <fullName evidence="7">IclR family transcriptional regulator</fullName>
    </submittedName>
</protein>
<dbReference type="GO" id="GO:0003700">
    <property type="term" value="F:DNA-binding transcription factor activity"/>
    <property type="evidence" value="ECO:0007669"/>
    <property type="project" value="TreeGrafter"/>
</dbReference>
<dbReference type="InterPro" id="IPR014757">
    <property type="entry name" value="Tscrpt_reg_IclR_C"/>
</dbReference>
<dbReference type="GO" id="GO:0003677">
    <property type="term" value="F:DNA binding"/>
    <property type="evidence" value="ECO:0007669"/>
    <property type="project" value="UniProtKB-KW"/>
</dbReference>
<proteinExistence type="predicted"/>
<gene>
    <name evidence="7" type="ORF">EV676_10430</name>
</gene>
<feature type="region of interest" description="Disordered" evidence="4">
    <location>
        <begin position="1"/>
        <end position="28"/>
    </location>
</feature>
<dbReference type="InterPro" id="IPR036388">
    <property type="entry name" value="WH-like_DNA-bd_sf"/>
</dbReference>
<dbReference type="GO" id="GO:0045892">
    <property type="term" value="P:negative regulation of DNA-templated transcription"/>
    <property type="evidence" value="ECO:0007669"/>
    <property type="project" value="TreeGrafter"/>
</dbReference>
<name>A0AA46HVV9_9BURK</name>
<keyword evidence="1" id="KW-0805">Transcription regulation</keyword>
<dbReference type="EMBL" id="SLXF01000004">
    <property type="protein sequence ID" value="TCP07475.1"/>
    <property type="molecule type" value="Genomic_DNA"/>
</dbReference>
<dbReference type="Pfam" id="PF09339">
    <property type="entry name" value="HTH_IclR"/>
    <property type="match status" value="1"/>
</dbReference>
<dbReference type="PANTHER" id="PTHR30136">
    <property type="entry name" value="HELIX-TURN-HELIX TRANSCRIPTIONAL REGULATOR, ICLR FAMILY"/>
    <property type="match status" value="1"/>
</dbReference>
<dbReference type="Gene3D" id="1.10.10.10">
    <property type="entry name" value="Winged helix-like DNA-binding domain superfamily/Winged helix DNA-binding domain"/>
    <property type="match status" value="1"/>
</dbReference>
<feature type="domain" description="HTH iclR-type" evidence="5">
    <location>
        <begin position="33"/>
        <end position="94"/>
    </location>
</feature>
<organism evidence="7 8">
    <name type="scientific">Caldimonas thermodepolymerans</name>
    <dbReference type="NCBI Taxonomy" id="215580"/>
    <lineage>
        <taxon>Bacteria</taxon>
        <taxon>Pseudomonadati</taxon>
        <taxon>Pseudomonadota</taxon>
        <taxon>Betaproteobacteria</taxon>
        <taxon>Burkholderiales</taxon>
        <taxon>Sphaerotilaceae</taxon>
        <taxon>Caldimonas</taxon>
    </lineage>
</organism>
<dbReference type="PROSITE" id="PS51077">
    <property type="entry name" value="HTH_ICLR"/>
    <property type="match status" value="1"/>
</dbReference>
<dbReference type="SUPFAM" id="SSF46785">
    <property type="entry name" value="Winged helix' DNA-binding domain"/>
    <property type="match status" value="1"/>
</dbReference>
<evidence type="ECO:0000313" key="8">
    <source>
        <dbReference type="Proteomes" id="UP000294772"/>
    </source>
</evidence>
<feature type="domain" description="IclR-ED" evidence="6">
    <location>
        <begin position="95"/>
        <end position="277"/>
    </location>
</feature>
<dbReference type="InterPro" id="IPR036390">
    <property type="entry name" value="WH_DNA-bd_sf"/>
</dbReference>
<keyword evidence="2" id="KW-0238">DNA-binding</keyword>
<dbReference type="FunFam" id="1.10.10.10:FF:000056">
    <property type="entry name" value="IclR family transcriptional regulator"/>
    <property type="match status" value="1"/>
</dbReference>
<dbReference type="Gene3D" id="3.30.450.40">
    <property type="match status" value="1"/>
</dbReference>
<sequence length="289" mass="30724">MSQSTVTAMPASPVSSMPSGDAGRDRHPPASLVPAVVRAFAVLDLLAGEREPIGLSRIASSLALPKSSVHALCRTMAQLGYLRRYEDGSYFIGARVLGLAHAFSAHTQVVDEFHRIWSELGQRPEETIILSVLDGADIVYVAARPGSHPLGLAFHVGMRLPAHLAATGKSMLAFHEPAAVRERLPALLHPMVQGRQPVPIDVFLQEMAETRARGYSIDDEGVREGIYCYGAPVFGAAGRPVAGVGVCIPKALLPSSGERLRGVVMRVARQLSERIGGRVAPAAFPGSTS</sequence>
<dbReference type="PROSITE" id="PS51078">
    <property type="entry name" value="ICLR_ED"/>
    <property type="match status" value="1"/>
</dbReference>
<evidence type="ECO:0000313" key="7">
    <source>
        <dbReference type="EMBL" id="TCP07475.1"/>
    </source>
</evidence>
<dbReference type="RefSeq" id="WP_243654581.1">
    <property type="nucleotide sequence ID" value="NZ_CP110416.1"/>
</dbReference>
<dbReference type="Pfam" id="PF01614">
    <property type="entry name" value="IclR_C"/>
    <property type="match status" value="1"/>
</dbReference>